<dbReference type="GO" id="GO:0008977">
    <property type="term" value="F:prephenate dehydrogenase (NAD+) activity"/>
    <property type="evidence" value="ECO:0007669"/>
    <property type="project" value="InterPro"/>
</dbReference>
<reference evidence="4" key="1">
    <citation type="journal article" date="2020" name="mSystems">
        <title>Genome- and Community-Level Interaction Insights into Carbon Utilization and Element Cycling Functions of Hydrothermarchaeota in Hydrothermal Sediment.</title>
        <authorList>
            <person name="Zhou Z."/>
            <person name="Liu Y."/>
            <person name="Xu W."/>
            <person name="Pan J."/>
            <person name="Luo Z.H."/>
            <person name="Li M."/>
        </authorList>
    </citation>
    <scope>NUCLEOTIDE SEQUENCE [LARGE SCALE GENOMIC DNA]</scope>
    <source>
        <strain evidence="4">SpSt-776</strain>
    </source>
</reference>
<accession>A0A7C3SHM7</accession>
<dbReference type="Pfam" id="PF20463">
    <property type="entry name" value="PDH_C"/>
    <property type="match status" value="1"/>
</dbReference>
<feature type="region of interest" description="Disordered" evidence="2">
    <location>
        <begin position="1"/>
        <end position="46"/>
    </location>
</feature>
<evidence type="ECO:0000256" key="1">
    <source>
        <dbReference type="ARBA" id="ARBA00023002"/>
    </source>
</evidence>
<dbReference type="InterPro" id="IPR046826">
    <property type="entry name" value="PDH_N"/>
</dbReference>
<protein>
    <submittedName>
        <fullName evidence="4">Prephenate dehydrogenase/arogenate dehydrogenase family protein</fullName>
    </submittedName>
</protein>
<comment type="caution">
    <text evidence="4">The sequence shown here is derived from an EMBL/GenBank/DDBJ whole genome shotgun (WGS) entry which is preliminary data.</text>
</comment>
<dbReference type="GO" id="GO:0006571">
    <property type="term" value="P:tyrosine biosynthetic process"/>
    <property type="evidence" value="ECO:0007669"/>
    <property type="project" value="InterPro"/>
</dbReference>
<dbReference type="AlphaFoldDB" id="A0A7C3SHM7"/>
<dbReference type="InterPro" id="IPR003099">
    <property type="entry name" value="Prephen_DH"/>
</dbReference>
<dbReference type="Gene3D" id="3.40.50.720">
    <property type="entry name" value="NAD(P)-binding Rossmann-like Domain"/>
    <property type="match status" value="1"/>
</dbReference>
<dbReference type="GO" id="GO:0004665">
    <property type="term" value="F:prephenate dehydrogenase (NADP+) activity"/>
    <property type="evidence" value="ECO:0007669"/>
    <property type="project" value="InterPro"/>
</dbReference>
<dbReference type="GO" id="GO:0070403">
    <property type="term" value="F:NAD+ binding"/>
    <property type="evidence" value="ECO:0007669"/>
    <property type="project" value="InterPro"/>
</dbReference>
<dbReference type="PROSITE" id="PS51176">
    <property type="entry name" value="PDH_ADH"/>
    <property type="match status" value="1"/>
</dbReference>
<evidence type="ECO:0000259" key="3">
    <source>
        <dbReference type="PROSITE" id="PS51176"/>
    </source>
</evidence>
<evidence type="ECO:0000256" key="2">
    <source>
        <dbReference type="SAM" id="MobiDB-lite"/>
    </source>
</evidence>
<dbReference type="InterPro" id="IPR050812">
    <property type="entry name" value="Preph/Arog_dehydrog"/>
</dbReference>
<evidence type="ECO:0000313" key="4">
    <source>
        <dbReference type="EMBL" id="HGB13646.1"/>
    </source>
</evidence>
<organism evidence="4">
    <name type="scientific">Desulfobacca acetoxidans</name>
    <dbReference type="NCBI Taxonomy" id="60893"/>
    <lineage>
        <taxon>Bacteria</taxon>
        <taxon>Pseudomonadati</taxon>
        <taxon>Thermodesulfobacteriota</taxon>
        <taxon>Desulfobaccia</taxon>
        <taxon>Desulfobaccales</taxon>
        <taxon>Desulfobaccaceae</taxon>
        <taxon>Desulfobacca</taxon>
    </lineage>
</organism>
<dbReference type="EMBL" id="DTHB01000004">
    <property type="protein sequence ID" value="HGB13646.1"/>
    <property type="molecule type" value="Genomic_DNA"/>
</dbReference>
<dbReference type="SUPFAM" id="SSF51735">
    <property type="entry name" value="NAD(P)-binding Rossmann-fold domains"/>
    <property type="match status" value="1"/>
</dbReference>
<dbReference type="Pfam" id="PF02153">
    <property type="entry name" value="PDH_N"/>
    <property type="match status" value="1"/>
</dbReference>
<dbReference type="Gene3D" id="1.10.3660.10">
    <property type="entry name" value="6-phosphogluconate dehydrogenase C-terminal like domain"/>
    <property type="match status" value="1"/>
</dbReference>
<gene>
    <name evidence="4" type="ORF">ENV62_00160</name>
</gene>
<sequence>MTRTKNSNNFGGGGQGSQTPSPKEFKGKAGPWQSGPPPENPPQNVTVGLIGGAGVMGQWFKRLFESQGLKVLVADLNTPLTSPEVARAADLVILCVPIPEVAKVAREVAPHLKPDAALVDITSVKQGPMAAMLAAFPGEVVGTHPLFGPGEESINGRTVVLCPGRGERWFNWLKNFLQQAGARVKVTTAREHDRLMSVVQGLAHFILIALGTAIRELGVPVEELEDFATPTFATLHNLTRRLVNQDAKLYACIQLQNPANRVALRALEDAVADILHFIQRQNVDGLVRLIEQIR</sequence>
<dbReference type="PANTHER" id="PTHR21363:SF0">
    <property type="entry name" value="PREPHENATE DEHYDROGENASE [NADP(+)]"/>
    <property type="match status" value="1"/>
</dbReference>
<dbReference type="InterPro" id="IPR036291">
    <property type="entry name" value="NAD(P)-bd_dom_sf"/>
</dbReference>
<feature type="domain" description="Prephenate/arogenate dehydrogenase" evidence="3">
    <location>
        <begin position="45"/>
        <end position="294"/>
    </location>
</feature>
<dbReference type="InterPro" id="IPR008927">
    <property type="entry name" value="6-PGluconate_DH-like_C_sf"/>
</dbReference>
<dbReference type="SUPFAM" id="SSF48179">
    <property type="entry name" value="6-phosphogluconate dehydrogenase C-terminal domain-like"/>
    <property type="match status" value="1"/>
</dbReference>
<dbReference type="PANTHER" id="PTHR21363">
    <property type="entry name" value="PREPHENATE DEHYDROGENASE"/>
    <property type="match status" value="1"/>
</dbReference>
<keyword evidence="1" id="KW-0560">Oxidoreductase</keyword>
<dbReference type="InterPro" id="IPR046825">
    <property type="entry name" value="PDH_C"/>
</dbReference>
<proteinExistence type="predicted"/>
<name>A0A7C3SHM7_9BACT</name>